<keyword evidence="4" id="KW-1185">Reference proteome</keyword>
<evidence type="ECO:0000256" key="2">
    <source>
        <dbReference type="SAM" id="MobiDB-lite"/>
    </source>
</evidence>
<evidence type="ECO:0000313" key="4">
    <source>
        <dbReference type="Proteomes" id="UP000678393"/>
    </source>
</evidence>
<dbReference type="Proteomes" id="UP000678393">
    <property type="component" value="Unassembled WGS sequence"/>
</dbReference>
<dbReference type="PRINTS" id="PR01415">
    <property type="entry name" value="ANKYRIN"/>
</dbReference>
<dbReference type="InterPro" id="IPR036770">
    <property type="entry name" value="Ankyrin_rpt-contain_sf"/>
</dbReference>
<feature type="compositionally biased region" description="Basic residues" evidence="2">
    <location>
        <begin position="442"/>
        <end position="457"/>
    </location>
</feature>
<dbReference type="PROSITE" id="PS50088">
    <property type="entry name" value="ANK_REPEAT"/>
    <property type="match status" value="2"/>
</dbReference>
<dbReference type="PANTHER" id="PTHR16058">
    <property type="entry name" value="DOUBLE ZINC RIBBON AND ANKYRIN REPEAT-CONTAINING PROTEIN 1"/>
    <property type="match status" value="1"/>
</dbReference>
<dbReference type="SUPFAM" id="SSF48403">
    <property type="entry name" value="Ankyrin repeat"/>
    <property type="match status" value="1"/>
</dbReference>
<proteinExistence type="predicted"/>
<dbReference type="PANTHER" id="PTHR16058:SF4">
    <property type="entry name" value="DOUBLE ZINC RIBBON AND ANKYRIN REPEAT-CONTAINING PROTEIN 1"/>
    <property type="match status" value="1"/>
</dbReference>
<feature type="region of interest" description="Disordered" evidence="2">
    <location>
        <begin position="401"/>
        <end position="461"/>
    </location>
</feature>
<name>A0A8S3ZGU3_9EUPU</name>
<dbReference type="Pfam" id="PF13287">
    <property type="entry name" value="Fn3_assoc"/>
    <property type="match status" value="1"/>
</dbReference>
<feature type="compositionally biased region" description="Acidic residues" evidence="2">
    <location>
        <begin position="425"/>
        <end position="435"/>
    </location>
</feature>
<feature type="compositionally biased region" description="Polar residues" evidence="2">
    <location>
        <begin position="406"/>
        <end position="424"/>
    </location>
</feature>
<gene>
    <name evidence="3" type="ORF">CUNI_LOCUS12926</name>
</gene>
<dbReference type="OrthoDB" id="10033229at2759"/>
<organism evidence="3 4">
    <name type="scientific">Candidula unifasciata</name>
    <dbReference type="NCBI Taxonomy" id="100452"/>
    <lineage>
        <taxon>Eukaryota</taxon>
        <taxon>Metazoa</taxon>
        <taxon>Spiralia</taxon>
        <taxon>Lophotrochozoa</taxon>
        <taxon>Mollusca</taxon>
        <taxon>Gastropoda</taxon>
        <taxon>Heterobranchia</taxon>
        <taxon>Euthyneura</taxon>
        <taxon>Panpulmonata</taxon>
        <taxon>Eupulmonata</taxon>
        <taxon>Stylommatophora</taxon>
        <taxon>Helicina</taxon>
        <taxon>Helicoidea</taxon>
        <taxon>Geomitridae</taxon>
        <taxon>Candidula</taxon>
    </lineage>
</organism>
<accession>A0A8S3ZGU3</accession>
<dbReference type="InterPro" id="IPR026876">
    <property type="entry name" value="Fn3_assoc_repeat"/>
</dbReference>
<dbReference type="Gene3D" id="1.25.40.20">
    <property type="entry name" value="Ankyrin repeat-containing domain"/>
    <property type="match status" value="1"/>
</dbReference>
<sequence length="604" mass="66594">MTAGSIAVPTVIPLRPPVPGRPKSSIDSNTKIELKTETPGTDIYYTINGWKPDPFQRTGDRYTMKYLGPFTLPAGKQTVKAVAVSRDGLRESNVVTKIFEVDYVSPASLPAEDDEHGFQVELNRSRAKGEVDRTKAKIGPRAKSAWTDVRELRATQQRLTDMEVSGSLRHKPYSDMGHLTARNENNHNFQDSYATSVPQPYIFNGIGSQDLRWATHSQFNPSTQTHSNPTRYPTASDFLNFTTTSAGQYPGGTKWLPVNVSPAGFIIPSPQGIPGVGSTSLKDRRMSQDVGTQTVGLFYPSQKQIDMQKEQLEEKLALERQMRDRQPLLTAVSPGRGYWRKQIEHICQHLKAHTHNDAAFRALIGEPRMGKMLSSTIRQDEYELSLTLTFALRNSKDSLAGKQHGLSKSESYLNTHSQQDNQMYSEDEESEDEETVTSRSAGVRKVRKPKPKPKNKSPKLSPINAKLFKLLESKADVPVDEVQQLLDEGADPNCLNKSEMSPLIVAVKNRHVDAIDVLVRGGADVNAKGPNSIKGNTALHEAVSLGPSGVKVVEALLQAGADQNMKNEKGETAHDLAVKAGYESISKCLISALGQSQLEKMTKP</sequence>
<protein>
    <submittedName>
        <fullName evidence="3">Uncharacterized protein</fullName>
    </submittedName>
</protein>
<dbReference type="Pfam" id="PF12796">
    <property type="entry name" value="Ank_2"/>
    <property type="match status" value="1"/>
</dbReference>
<feature type="repeat" description="ANK" evidence="1">
    <location>
        <begin position="498"/>
        <end position="530"/>
    </location>
</feature>
<feature type="repeat" description="ANK" evidence="1">
    <location>
        <begin position="534"/>
        <end position="568"/>
    </location>
</feature>
<dbReference type="AlphaFoldDB" id="A0A8S3ZGU3"/>
<dbReference type="PROSITE" id="PS50297">
    <property type="entry name" value="ANK_REP_REGION"/>
    <property type="match status" value="2"/>
</dbReference>
<evidence type="ECO:0000256" key="1">
    <source>
        <dbReference type="PROSITE-ProRule" id="PRU00023"/>
    </source>
</evidence>
<dbReference type="InterPro" id="IPR052481">
    <property type="entry name" value="DZAN1"/>
</dbReference>
<dbReference type="InterPro" id="IPR002110">
    <property type="entry name" value="Ankyrin_rpt"/>
</dbReference>
<reference evidence="3" key="1">
    <citation type="submission" date="2021-04" db="EMBL/GenBank/DDBJ databases">
        <authorList>
            <consortium name="Molecular Ecology Group"/>
        </authorList>
    </citation>
    <scope>NUCLEOTIDE SEQUENCE</scope>
</reference>
<dbReference type="EMBL" id="CAJHNH020002668">
    <property type="protein sequence ID" value="CAG5127368.1"/>
    <property type="molecule type" value="Genomic_DNA"/>
</dbReference>
<evidence type="ECO:0000313" key="3">
    <source>
        <dbReference type="EMBL" id="CAG5127368.1"/>
    </source>
</evidence>
<dbReference type="SMART" id="SM00248">
    <property type="entry name" value="ANK"/>
    <property type="match status" value="3"/>
</dbReference>
<comment type="caution">
    <text evidence="3">The sequence shown here is derived from an EMBL/GenBank/DDBJ whole genome shotgun (WGS) entry which is preliminary data.</text>
</comment>
<keyword evidence="1" id="KW-0040">ANK repeat</keyword>